<protein>
    <submittedName>
        <fullName evidence="5">MSHA biogenesis protein MshE</fullName>
    </submittedName>
</protein>
<evidence type="ECO:0000313" key="5">
    <source>
        <dbReference type="EMBL" id="SDI39638.1"/>
    </source>
</evidence>
<keyword evidence="3" id="KW-0067">ATP-binding</keyword>
<evidence type="ECO:0000259" key="4">
    <source>
        <dbReference type="PROSITE" id="PS00662"/>
    </source>
</evidence>
<feature type="domain" description="Bacterial type II secretion system protein E" evidence="4">
    <location>
        <begin position="383"/>
        <end position="397"/>
    </location>
</feature>
<dbReference type="OrthoDB" id="9804785at2"/>
<dbReference type="InterPro" id="IPR037257">
    <property type="entry name" value="T2SS_E_N_sf"/>
</dbReference>
<dbReference type="Gene3D" id="3.30.300.160">
    <property type="entry name" value="Type II secretion system, protein E, N-terminal domain"/>
    <property type="match status" value="1"/>
</dbReference>
<reference evidence="6" key="1">
    <citation type="submission" date="2016-10" db="EMBL/GenBank/DDBJ databases">
        <authorList>
            <person name="Varghese N."/>
            <person name="Submissions S."/>
        </authorList>
    </citation>
    <scope>NUCLEOTIDE SEQUENCE [LARGE SCALE GENOMIC DNA]</scope>
    <source>
        <strain evidence="6">DSM 23317</strain>
    </source>
</reference>
<dbReference type="InterPro" id="IPR003593">
    <property type="entry name" value="AAA+_ATPase"/>
</dbReference>
<evidence type="ECO:0000256" key="1">
    <source>
        <dbReference type="ARBA" id="ARBA00006611"/>
    </source>
</evidence>
<dbReference type="EMBL" id="FNEM01000001">
    <property type="protein sequence ID" value="SDI39638.1"/>
    <property type="molecule type" value="Genomic_DNA"/>
</dbReference>
<dbReference type="Pfam" id="PF05157">
    <property type="entry name" value="MshEN"/>
    <property type="match status" value="1"/>
</dbReference>
<dbReference type="SMART" id="SM00382">
    <property type="entry name" value="AAA"/>
    <property type="match status" value="1"/>
</dbReference>
<keyword evidence="2" id="KW-0547">Nucleotide-binding</keyword>
<dbReference type="RefSeq" id="WP_090360787.1">
    <property type="nucleotide sequence ID" value="NZ_FNEM01000001.1"/>
</dbReference>
<dbReference type="GO" id="GO:0016887">
    <property type="term" value="F:ATP hydrolysis activity"/>
    <property type="evidence" value="ECO:0007669"/>
    <property type="project" value="TreeGrafter"/>
</dbReference>
<dbReference type="SUPFAM" id="SSF160246">
    <property type="entry name" value="EspE N-terminal domain-like"/>
    <property type="match status" value="1"/>
</dbReference>
<name>A0A1G8K857_9GAMM</name>
<sequence>MKPQLKQRLGDLLVGQQIISEAQLNQALEAQRSGGRKLGRTLIDLDFISEEQLLSFLSKQLNVPFVDISERRLDPAVVKLLPEMHARRFRALAIDGDDHSVTVAMSDPADLGAYDSIVSLVAPRRVELALVTEGQLFEGIDNLFRQTDRIASIAGELQQEYEQEQEFDLASITAQDADNEATVVRLLNSIFEDAIRIRASDIHIEPGDKELRIRQRVDGQLQETVLTEYGIANALVLRIKLMASMDISEKRIPQDGRFHFEVGKHQLDVRVSSMPVQFGESVVMRLLDQSAGLLQLEQTGMPAEIIARIRHQISRPHGMILVTGPTGSGKTTTLYAVLNELNKANTKIITVEDPVEYRLQRVNQVQVNQKIGLGFSEVLRTTLRQDPDIIMVGEMRDQETAEIGLRGAITGHLVLSTLHTNDAITSTLRLIDMGAAPYLVASALRAIIAQRLVRRICPRCGEAHAPSTSELAWLRHIQPDVDHGQQGYRKGRGCQYCNHTGYRGRIGVFEMLELDEPMVEALRMGSPEAFAKAVRSSGQFRPLVDSALSYAASGITSIADAMRLAEDVSEIAAPLIERAQEMRD</sequence>
<dbReference type="GO" id="GO:0005524">
    <property type="term" value="F:ATP binding"/>
    <property type="evidence" value="ECO:0007669"/>
    <property type="project" value="UniProtKB-KW"/>
</dbReference>
<dbReference type="PROSITE" id="PS00662">
    <property type="entry name" value="T2SP_E"/>
    <property type="match status" value="1"/>
</dbReference>
<organism evidence="5 6">
    <name type="scientific">Ferrimonas sediminum</name>
    <dbReference type="NCBI Taxonomy" id="718193"/>
    <lineage>
        <taxon>Bacteria</taxon>
        <taxon>Pseudomonadati</taxon>
        <taxon>Pseudomonadota</taxon>
        <taxon>Gammaproteobacteria</taxon>
        <taxon>Alteromonadales</taxon>
        <taxon>Ferrimonadaceae</taxon>
        <taxon>Ferrimonas</taxon>
    </lineage>
</organism>
<evidence type="ECO:0000256" key="2">
    <source>
        <dbReference type="ARBA" id="ARBA00022741"/>
    </source>
</evidence>
<proteinExistence type="inferred from homology"/>
<evidence type="ECO:0000313" key="6">
    <source>
        <dbReference type="Proteomes" id="UP000199527"/>
    </source>
</evidence>
<dbReference type="CDD" id="cd01129">
    <property type="entry name" value="PulE-GspE-like"/>
    <property type="match status" value="1"/>
</dbReference>
<dbReference type="InterPro" id="IPR007831">
    <property type="entry name" value="T2SS_GspE_N"/>
</dbReference>
<gene>
    <name evidence="5" type="ORF">SAMN04488540_101285</name>
</gene>
<dbReference type="InterPro" id="IPR001482">
    <property type="entry name" value="T2SS/T4SS_dom"/>
</dbReference>
<dbReference type="Pfam" id="PF00437">
    <property type="entry name" value="T2SSE"/>
    <property type="match status" value="1"/>
</dbReference>
<keyword evidence="6" id="KW-1185">Reference proteome</keyword>
<dbReference type="InterPro" id="IPR027417">
    <property type="entry name" value="P-loop_NTPase"/>
</dbReference>
<evidence type="ECO:0000256" key="3">
    <source>
        <dbReference type="ARBA" id="ARBA00022840"/>
    </source>
</evidence>
<comment type="similarity">
    <text evidence="1">Belongs to the GSP E family.</text>
</comment>
<dbReference type="GO" id="GO:0005886">
    <property type="term" value="C:plasma membrane"/>
    <property type="evidence" value="ECO:0007669"/>
    <property type="project" value="TreeGrafter"/>
</dbReference>
<dbReference type="Gene3D" id="3.40.50.300">
    <property type="entry name" value="P-loop containing nucleotide triphosphate hydrolases"/>
    <property type="match status" value="1"/>
</dbReference>
<dbReference type="PANTHER" id="PTHR30258">
    <property type="entry name" value="TYPE II SECRETION SYSTEM PROTEIN GSPE-RELATED"/>
    <property type="match status" value="1"/>
</dbReference>
<dbReference type="FunFam" id="3.40.50.300:FF:000398">
    <property type="entry name" value="Type IV pilus assembly ATPase PilB"/>
    <property type="match status" value="1"/>
</dbReference>
<dbReference type="SUPFAM" id="SSF52540">
    <property type="entry name" value="P-loop containing nucleoside triphosphate hydrolases"/>
    <property type="match status" value="1"/>
</dbReference>
<accession>A0A1G8K857</accession>
<dbReference type="FunFam" id="3.30.450.90:FF:000001">
    <property type="entry name" value="Type II secretion system ATPase GspE"/>
    <property type="match status" value="1"/>
</dbReference>
<dbReference type="Gene3D" id="3.30.450.90">
    <property type="match status" value="1"/>
</dbReference>
<dbReference type="Proteomes" id="UP000199527">
    <property type="component" value="Unassembled WGS sequence"/>
</dbReference>
<dbReference type="PANTHER" id="PTHR30258:SF29">
    <property type="entry name" value="MSHA PILUS ASSEMBLY ATPASE MSHE"/>
    <property type="match status" value="1"/>
</dbReference>
<dbReference type="AlphaFoldDB" id="A0A1G8K857"/>